<keyword evidence="2" id="KW-1185">Reference proteome</keyword>
<organism evidence="1 2">
    <name type="scientific">Dentiscutata erythropus</name>
    <dbReference type="NCBI Taxonomy" id="1348616"/>
    <lineage>
        <taxon>Eukaryota</taxon>
        <taxon>Fungi</taxon>
        <taxon>Fungi incertae sedis</taxon>
        <taxon>Mucoromycota</taxon>
        <taxon>Glomeromycotina</taxon>
        <taxon>Glomeromycetes</taxon>
        <taxon>Diversisporales</taxon>
        <taxon>Gigasporaceae</taxon>
        <taxon>Dentiscutata</taxon>
    </lineage>
</organism>
<proteinExistence type="predicted"/>
<comment type="caution">
    <text evidence="1">The sequence shown here is derived from an EMBL/GenBank/DDBJ whole genome shotgun (WGS) entry which is preliminary data.</text>
</comment>
<dbReference type="Proteomes" id="UP000789405">
    <property type="component" value="Unassembled WGS sequence"/>
</dbReference>
<evidence type="ECO:0000313" key="2">
    <source>
        <dbReference type="Proteomes" id="UP000789405"/>
    </source>
</evidence>
<reference evidence="1" key="1">
    <citation type="submission" date="2021-06" db="EMBL/GenBank/DDBJ databases">
        <authorList>
            <person name="Kallberg Y."/>
            <person name="Tangrot J."/>
            <person name="Rosling A."/>
        </authorList>
    </citation>
    <scope>NUCLEOTIDE SEQUENCE</scope>
    <source>
        <strain evidence="1">MA453B</strain>
    </source>
</reference>
<sequence length="70" mass="8186">GEKIRRVMSSRKQVVDSGSVHSSGIIYQFVERGEVFLKFEDKEELANYLNGYRIVLKKESSSYELRENKK</sequence>
<dbReference type="OrthoDB" id="2445392at2759"/>
<dbReference type="EMBL" id="CAJVPY010009110">
    <property type="protein sequence ID" value="CAG8704925.1"/>
    <property type="molecule type" value="Genomic_DNA"/>
</dbReference>
<evidence type="ECO:0000313" key="1">
    <source>
        <dbReference type="EMBL" id="CAG8704925.1"/>
    </source>
</evidence>
<name>A0A9N9N678_9GLOM</name>
<accession>A0A9N9N678</accession>
<feature type="non-terminal residue" evidence="1">
    <location>
        <position position="1"/>
    </location>
</feature>
<protein>
    <submittedName>
        <fullName evidence="1">1659_t:CDS:1</fullName>
    </submittedName>
</protein>
<gene>
    <name evidence="1" type="ORF">DERYTH_LOCUS13221</name>
</gene>
<dbReference type="AlphaFoldDB" id="A0A9N9N678"/>